<dbReference type="OrthoDB" id="9800940at2"/>
<dbReference type="Gene3D" id="3.60.15.10">
    <property type="entry name" value="Ribonuclease Z/Hydroxyacylglutathione hydrolase-like"/>
    <property type="match status" value="1"/>
</dbReference>
<evidence type="ECO:0000313" key="2">
    <source>
        <dbReference type="EMBL" id="RUL87380.1"/>
    </source>
</evidence>
<reference evidence="2 3" key="1">
    <citation type="submission" date="2018-12" db="EMBL/GenBank/DDBJ databases">
        <authorList>
            <person name="Toschakov S.V."/>
        </authorList>
    </citation>
    <scope>NUCLEOTIDE SEQUENCE [LARGE SCALE GENOMIC DNA]</scope>
    <source>
        <strain evidence="2 3">GM2012</strain>
    </source>
</reference>
<reference evidence="2 3" key="2">
    <citation type="submission" date="2019-01" db="EMBL/GenBank/DDBJ databases">
        <title>Tautonia sociabilis, a novel thermotolerant planctomycete of Isosphaeraceae family, isolated from a 4000 m deep subterranean habitat.</title>
        <authorList>
            <person name="Kovaleva O.L."/>
            <person name="Elcheninov A.G."/>
            <person name="Van Heerden E."/>
            <person name="Toshchakov S.V."/>
            <person name="Novikov A."/>
            <person name="Bonch-Osmolovskaya E.A."/>
            <person name="Kublanov I.V."/>
        </authorList>
    </citation>
    <scope>NUCLEOTIDE SEQUENCE [LARGE SCALE GENOMIC DNA]</scope>
    <source>
        <strain evidence="2 3">GM2012</strain>
    </source>
</reference>
<dbReference type="Pfam" id="PF12706">
    <property type="entry name" value="Lactamase_B_2"/>
    <property type="match status" value="1"/>
</dbReference>
<keyword evidence="2" id="KW-0378">Hydrolase</keyword>
<dbReference type="SUPFAM" id="SSF56281">
    <property type="entry name" value="Metallo-hydrolase/oxidoreductase"/>
    <property type="match status" value="1"/>
</dbReference>
<evidence type="ECO:0000313" key="3">
    <source>
        <dbReference type="Proteomes" id="UP000280296"/>
    </source>
</evidence>
<dbReference type="AlphaFoldDB" id="A0A432MJG0"/>
<dbReference type="InterPro" id="IPR001279">
    <property type="entry name" value="Metallo-B-lactamas"/>
</dbReference>
<dbReference type="GO" id="GO:0016787">
    <property type="term" value="F:hydrolase activity"/>
    <property type="evidence" value="ECO:0007669"/>
    <property type="project" value="UniProtKB-KW"/>
</dbReference>
<protein>
    <submittedName>
        <fullName evidence="2">MBL fold metallo-hydrolase</fullName>
    </submittedName>
</protein>
<proteinExistence type="predicted"/>
<sequence>MERSIALVEESGSQAAAPPSRRLIVLGSGTSTGVPVLGCDCPVCRSDDPRNARTRPSVLLRLPAGDLLIDTTPELRLQLLRQRVAGAHAILYTHAHADHLFGLDDARLFPKVTGGPVPIYCEQEVEEAIRRAFSYAFDERVRRLPSGGVPQVEFRRIAPGEPFEVLGERITPMRLEHGRFRVLGFRLGGLAYCTDVSKIPEESWPMLEGLETLLIDALRPEPHPTHFSLDEALEVIARLRPRRAYLTHLSHFYDHGPVEARLPPGVFLAYDGLTIAF</sequence>
<dbReference type="PANTHER" id="PTHR42663">
    <property type="entry name" value="HYDROLASE C777.06C-RELATED-RELATED"/>
    <property type="match status" value="1"/>
</dbReference>
<name>A0A432MJG0_9BACT</name>
<feature type="domain" description="Metallo-beta-lactamase" evidence="1">
    <location>
        <begin position="54"/>
        <end position="248"/>
    </location>
</feature>
<organism evidence="2 3">
    <name type="scientific">Tautonia sociabilis</name>
    <dbReference type="NCBI Taxonomy" id="2080755"/>
    <lineage>
        <taxon>Bacteria</taxon>
        <taxon>Pseudomonadati</taxon>
        <taxon>Planctomycetota</taxon>
        <taxon>Planctomycetia</taxon>
        <taxon>Isosphaerales</taxon>
        <taxon>Isosphaeraceae</taxon>
        <taxon>Tautonia</taxon>
    </lineage>
</organism>
<dbReference type="SMART" id="SM00849">
    <property type="entry name" value="Lactamase_B"/>
    <property type="match status" value="1"/>
</dbReference>
<comment type="caution">
    <text evidence="2">The sequence shown here is derived from an EMBL/GenBank/DDBJ whole genome shotgun (WGS) entry which is preliminary data.</text>
</comment>
<dbReference type="Proteomes" id="UP000280296">
    <property type="component" value="Unassembled WGS sequence"/>
</dbReference>
<keyword evidence="3" id="KW-1185">Reference proteome</keyword>
<accession>A0A432MJG0</accession>
<dbReference type="InterPro" id="IPR036866">
    <property type="entry name" value="RibonucZ/Hydroxyglut_hydro"/>
</dbReference>
<evidence type="ECO:0000259" key="1">
    <source>
        <dbReference type="SMART" id="SM00849"/>
    </source>
</evidence>
<dbReference type="CDD" id="cd16279">
    <property type="entry name" value="metallo-hydrolase-like_MBL-fold"/>
    <property type="match status" value="1"/>
</dbReference>
<gene>
    <name evidence="2" type="ORF">TsocGM_12685</name>
</gene>
<dbReference type="EMBL" id="RYZH01000022">
    <property type="protein sequence ID" value="RUL87380.1"/>
    <property type="molecule type" value="Genomic_DNA"/>
</dbReference>
<dbReference type="PANTHER" id="PTHR42663:SF6">
    <property type="entry name" value="HYDROLASE C777.06C-RELATED"/>
    <property type="match status" value="1"/>
</dbReference>